<keyword evidence="2" id="KW-1185">Reference proteome</keyword>
<organism evidence="1 2">
    <name type="scientific">Dioscorea alata</name>
    <name type="common">Purple yam</name>
    <dbReference type="NCBI Taxonomy" id="55571"/>
    <lineage>
        <taxon>Eukaryota</taxon>
        <taxon>Viridiplantae</taxon>
        <taxon>Streptophyta</taxon>
        <taxon>Embryophyta</taxon>
        <taxon>Tracheophyta</taxon>
        <taxon>Spermatophyta</taxon>
        <taxon>Magnoliopsida</taxon>
        <taxon>Liliopsida</taxon>
        <taxon>Dioscoreales</taxon>
        <taxon>Dioscoreaceae</taxon>
        <taxon>Dioscorea</taxon>
    </lineage>
</organism>
<evidence type="ECO:0000313" key="2">
    <source>
        <dbReference type="Proteomes" id="UP000827976"/>
    </source>
</evidence>
<proteinExistence type="predicted"/>
<dbReference type="Proteomes" id="UP000827976">
    <property type="component" value="Chromosome 19"/>
</dbReference>
<name>A0ACB7TXT0_DIOAL</name>
<gene>
    <name evidence="1" type="ORF">IHE45_19G045400</name>
</gene>
<accession>A0ACB7TXT0</accession>
<dbReference type="EMBL" id="CM037029">
    <property type="protein sequence ID" value="KAH7652868.1"/>
    <property type="molecule type" value="Genomic_DNA"/>
</dbReference>
<protein>
    <submittedName>
        <fullName evidence="1">Uncharacterized protein</fullName>
    </submittedName>
</protein>
<comment type="caution">
    <text evidence="1">The sequence shown here is derived from an EMBL/GenBank/DDBJ whole genome shotgun (WGS) entry which is preliminary data.</text>
</comment>
<reference evidence="2" key="1">
    <citation type="journal article" date="2022" name="Nat. Commun.">
        <title>Chromosome evolution and the genetic basis of agronomically important traits in greater yam.</title>
        <authorList>
            <person name="Bredeson J.V."/>
            <person name="Lyons J.B."/>
            <person name="Oniyinde I.O."/>
            <person name="Okereke N.R."/>
            <person name="Kolade O."/>
            <person name="Nnabue I."/>
            <person name="Nwadili C.O."/>
            <person name="Hribova E."/>
            <person name="Parker M."/>
            <person name="Nwogha J."/>
            <person name="Shu S."/>
            <person name="Carlson J."/>
            <person name="Kariba R."/>
            <person name="Muthemba S."/>
            <person name="Knop K."/>
            <person name="Barton G.J."/>
            <person name="Sherwood A.V."/>
            <person name="Lopez-Montes A."/>
            <person name="Asiedu R."/>
            <person name="Jamnadass R."/>
            <person name="Muchugi A."/>
            <person name="Goodstein D."/>
            <person name="Egesi C.N."/>
            <person name="Featherston J."/>
            <person name="Asfaw A."/>
            <person name="Simpson G.G."/>
            <person name="Dolezel J."/>
            <person name="Hendre P.S."/>
            <person name="Van Deynze A."/>
            <person name="Kumar P.L."/>
            <person name="Obidiegwu J.E."/>
            <person name="Bhattacharjee R."/>
            <person name="Rokhsar D.S."/>
        </authorList>
    </citation>
    <scope>NUCLEOTIDE SEQUENCE [LARGE SCALE GENOMIC DNA]</scope>
    <source>
        <strain evidence="2">cv. TDa95/00328</strain>
    </source>
</reference>
<evidence type="ECO:0000313" key="1">
    <source>
        <dbReference type="EMBL" id="KAH7652868.1"/>
    </source>
</evidence>
<sequence length="74" mass="8449">MREVRVNFSGFSVEEDEWVNVHKCVRQQLLPCEASECGVVLPGDLVLCFQSGRIHPCCYMPMKVKNRPSIFSCD</sequence>